<dbReference type="PANTHER" id="PTHR30290:SF38">
    <property type="entry name" value="D,D-DIPEPTIDE-BINDING PERIPLASMIC PROTEIN DDPA-RELATED"/>
    <property type="match status" value="1"/>
</dbReference>
<dbReference type="AlphaFoldDB" id="A0A225M9F0"/>
<accession>A0A225M9F0</accession>
<keyword evidence="6" id="KW-1185">Reference proteome</keyword>
<keyword evidence="2 3" id="KW-0732">Signal</keyword>
<reference evidence="6" key="1">
    <citation type="submission" date="2017-06" db="EMBL/GenBank/DDBJ databases">
        <title>Herbaspirillum phytohormonus sp. nov., isolated from the root nodule of Robinia pseudoacacia in lead-zinc mine.</title>
        <authorList>
            <person name="Fan M."/>
            <person name="Lin Y."/>
        </authorList>
    </citation>
    <scope>NUCLEOTIDE SEQUENCE [LARGE SCALE GENOMIC DNA]</scope>
    <source>
        <strain evidence="6">SC-089</strain>
    </source>
</reference>
<dbReference type="PIRSF" id="PIRSF002741">
    <property type="entry name" value="MppA"/>
    <property type="match status" value="1"/>
</dbReference>
<evidence type="ECO:0000256" key="1">
    <source>
        <dbReference type="ARBA" id="ARBA00005695"/>
    </source>
</evidence>
<dbReference type="PANTHER" id="PTHR30290">
    <property type="entry name" value="PERIPLASMIC BINDING COMPONENT OF ABC TRANSPORTER"/>
    <property type="match status" value="1"/>
</dbReference>
<dbReference type="EMBL" id="NJIH01000010">
    <property type="protein sequence ID" value="OWT56883.1"/>
    <property type="molecule type" value="Genomic_DNA"/>
</dbReference>
<feature type="domain" description="Solute-binding protein family 5" evidence="4">
    <location>
        <begin position="82"/>
        <end position="446"/>
    </location>
</feature>
<dbReference type="Gene3D" id="3.10.105.10">
    <property type="entry name" value="Dipeptide-binding Protein, Domain 3"/>
    <property type="match status" value="1"/>
</dbReference>
<protein>
    <recommendedName>
        <fullName evidence="4">Solute-binding protein family 5 domain-containing protein</fullName>
    </recommendedName>
</protein>
<gene>
    <name evidence="5" type="ORF">CEY11_18580</name>
</gene>
<dbReference type="GO" id="GO:0015833">
    <property type="term" value="P:peptide transport"/>
    <property type="evidence" value="ECO:0007669"/>
    <property type="project" value="TreeGrafter"/>
</dbReference>
<dbReference type="GO" id="GO:0043190">
    <property type="term" value="C:ATP-binding cassette (ABC) transporter complex"/>
    <property type="evidence" value="ECO:0007669"/>
    <property type="project" value="InterPro"/>
</dbReference>
<dbReference type="GO" id="GO:0030288">
    <property type="term" value="C:outer membrane-bounded periplasmic space"/>
    <property type="evidence" value="ECO:0007669"/>
    <property type="project" value="UniProtKB-ARBA"/>
</dbReference>
<feature type="signal peptide" evidence="3">
    <location>
        <begin position="1"/>
        <end position="25"/>
    </location>
</feature>
<comment type="caution">
    <text evidence="5">The sequence shown here is derived from an EMBL/GenBank/DDBJ whole genome shotgun (WGS) entry which is preliminary data.</text>
</comment>
<proteinExistence type="inferred from homology"/>
<dbReference type="GO" id="GO:1904680">
    <property type="term" value="F:peptide transmembrane transporter activity"/>
    <property type="evidence" value="ECO:0007669"/>
    <property type="project" value="TreeGrafter"/>
</dbReference>
<name>A0A225M9F0_9BURK</name>
<dbReference type="Pfam" id="PF00496">
    <property type="entry name" value="SBP_bac_5"/>
    <property type="match status" value="1"/>
</dbReference>
<dbReference type="InterPro" id="IPR039424">
    <property type="entry name" value="SBP_5"/>
</dbReference>
<sequence>MFRGHKAALALAAAAFLSHFTSAAAKEPACPKGTTSAACTLTVATDAEPSTFDWMASTQGSTQIAGVQVFETLYTVDSSYSPVPMLAAGMPQIGDAGRTYTIPLRSGVKFQDGTPMTASDVVASLQRWGQVSPIGEAMWANVAQISAPTPLSVKIELKQPYDVVRTLAVPIAPAIIMPKAIVDKYGKSSINDVKDLIGTGPYRLTAWHRGQNYVLNRYDGYSSVDAKPSGLAGRKAASFSKVVVSFVPDSNTRLQSAIGGQYKAILNLPADLYAQVKTAASLKPQIIRPYYAQFLLLNTSKPPFDNVKVRRAAALAINQSALGQLAYGDPELYQLSPGIYPKGMGVLTSGVGADSYDHPDLKKAKQLLSEAGYHGEPVVLMTSTAISWIYNASIVLQSQLTAAGFNVKMKVMDWATMNAHYKQTKTWDMFSTGFGLGYILPTSNLLLTGHFPFDGWYGKGKVAKLLADWNTAGNDSKKQSEVMNEIQAQFYRDVPAVKIADIASLNAFVPSVDVSAMSFYQPTWWNAKVR</sequence>
<evidence type="ECO:0000256" key="2">
    <source>
        <dbReference type="ARBA" id="ARBA00022729"/>
    </source>
</evidence>
<dbReference type="InterPro" id="IPR000914">
    <property type="entry name" value="SBP_5_dom"/>
</dbReference>
<evidence type="ECO:0000259" key="4">
    <source>
        <dbReference type="Pfam" id="PF00496"/>
    </source>
</evidence>
<organism evidence="5 6">
    <name type="scientific">Candidimonas nitroreducens</name>
    <dbReference type="NCBI Taxonomy" id="683354"/>
    <lineage>
        <taxon>Bacteria</taxon>
        <taxon>Pseudomonadati</taxon>
        <taxon>Pseudomonadota</taxon>
        <taxon>Betaproteobacteria</taxon>
        <taxon>Burkholderiales</taxon>
        <taxon>Alcaligenaceae</taxon>
        <taxon>Candidimonas</taxon>
    </lineage>
</organism>
<dbReference type="Proteomes" id="UP000214603">
    <property type="component" value="Unassembled WGS sequence"/>
</dbReference>
<evidence type="ECO:0000313" key="6">
    <source>
        <dbReference type="Proteomes" id="UP000214603"/>
    </source>
</evidence>
<evidence type="ECO:0000313" key="5">
    <source>
        <dbReference type="EMBL" id="OWT56883.1"/>
    </source>
</evidence>
<dbReference type="Gene3D" id="3.40.190.10">
    <property type="entry name" value="Periplasmic binding protein-like II"/>
    <property type="match status" value="1"/>
</dbReference>
<dbReference type="SUPFAM" id="SSF53850">
    <property type="entry name" value="Periplasmic binding protein-like II"/>
    <property type="match status" value="1"/>
</dbReference>
<comment type="similarity">
    <text evidence="1">Belongs to the bacterial solute-binding protein 5 family.</text>
</comment>
<evidence type="ECO:0000256" key="3">
    <source>
        <dbReference type="SAM" id="SignalP"/>
    </source>
</evidence>
<feature type="chain" id="PRO_5012149455" description="Solute-binding protein family 5 domain-containing protein" evidence="3">
    <location>
        <begin position="26"/>
        <end position="530"/>
    </location>
</feature>
<dbReference type="InterPro" id="IPR030678">
    <property type="entry name" value="Peptide/Ni-bd"/>
</dbReference>